<dbReference type="InterPro" id="IPR011006">
    <property type="entry name" value="CheY-like_superfamily"/>
</dbReference>
<feature type="domain" description="Histidine kinase" evidence="8">
    <location>
        <begin position="332"/>
        <end position="552"/>
    </location>
</feature>
<dbReference type="SUPFAM" id="SSF47384">
    <property type="entry name" value="Homodimeric domain of signal transducing histidine kinase"/>
    <property type="match status" value="1"/>
</dbReference>
<proteinExistence type="predicted"/>
<protein>
    <recommendedName>
        <fullName evidence="2">histidine kinase</fullName>
        <ecNumber evidence="2">2.7.13.3</ecNumber>
    </recommendedName>
</protein>
<evidence type="ECO:0000313" key="12">
    <source>
        <dbReference type="Proteomes" id="UP000234752"/>
    </source>
</evidence>
<dbReference type="InterPro" id="IPR005330">
    <property type="entry name" value="MHYT_dom"/>
</dbReference>
<feature type="domain" description="Response regulatory" evidence="9">
    <location>
        <begin position="575"/>
        <end position="692"/>
    </location>
</feature>
<dbReference type="Pfam" id="PF03707">
    <property type="entry name" value="MHYT"/>
    <property type="match status" value="3"/>
</dbReference>
<dbReference type="PROSITE" id="PS50110">
    <property type="entry name" value="RESPONSE_REGULATORY"/>
    <property type="match status" value="1"/>
</dbReference>
<evidence type="ECO:0000256" key="4">
    <source>
        <dbReference type="ARBA" id="ARBA00022679"/>
    </source>
</evidence>
<sequence>MDTPMNSLWAGVSVRVEILGLCFTNAEGATTGHNLWLVALSYLTAAFASFVALDMAERLRHSDGNWRWAWHGAASMALGGGIWSMHFLGMLAFDTEASVGFHTGLTILSLVVPIAVVALGLWLVSGGIGPARLLPAGAIVGMGVVVMHYTGMAALLLPGSIAYEPGLFTLSVVIALVAATVALWLALTPQRFSLRVAAALVMGVAICGMHYTGMGALVVTIDPTLPPASEGIPRTVLAAAIAAATYGLLVLGLVAGIADRRISAAAAREAEQLRRSFQALGEEMQVRRRIEAELEQSKVALEQRVAERTLDLEEARARAEAASQAKSEFLASMSHELRTPLNSIMGFAQLLLYNRAREPLTVKQERAAVQIEKAGTHLLRLIDEVLDLAKVEAGRLSMSLEPVDAAAVARDVASNMQPVADGAGITLSLDIKAESATVYADRTRLVQVLSNLTSNAIKYNRTNGRVVLSVVPGTDGRISVSVTDTGLGIPADRLNQLFQPFNRLGREHGTVEGTGIGLTICQRLVQAMGGVILVDSTEGQGSRFHFDLPAAAPVVALENTRTAALASNSTDTERTMLYVEDNPANIQLMRDLIDSLGGFRLLVAADPGSGLQLARSHLPDIIILDINLPGMDGFEVLARLRADPVTSGIPALALSANALPREVERGVAAGFHRYLTKPLRVPEFLSAVDEALARRAA</sequence>
<dbReference type="PANTHER" id="PTHR43047:SF72">
    <property type="entry name" value="OSMOSENSING HISTIDINE PROTEIN KINASE SLN1"/>
    <property type="match status" value="1"/>
</dbReference>
<dbReference type="EMBL" id="CP025612">
    <property type="protein sequence ID" value="AUN32217.1"/>
    <property type="molecule type" value="Genomic_DNA"/>
</dbReference>
<dbReference type="SMART" id="SM00448">
    <property type="entry name" value="REC"/>
    <property type="match status" value="1"/>
</dbReference>
<feature type="transmembrane region" description="Helical" evidence="7">
    <location>
        <begin position="236"/>
        <end position="258"/>
    </location>
</feature>
<evidence type="ECO:0000256" key="5">
    <source>
        <dbReference type="ARBA" id="ARBA00022777"/>
    </source>
</evidence>
<feature type="transmembrane region" description="Helical" evidence="7">
    <location>
        <begin position="136"/>
        <end position="161"/>
    </location>
</feature>
<feature type="transmembrane region" description="Helical" evidence="7">
    <location>
        <begin position="167"/>
        <end position="187"/>
    </location>
</feature>
<dbReference type="Pfam" id="PF02518">
    <property type="entry name" value="HATPase_c"/>
    <property type="match status" value="1"/>
</dbReference>
<dbReference type="InterPro" id="IPR036890">
    <property type="entry name" value="HATPase_C_sf"/>
</dbReference>
<keyword evidence="7" id="KW-0812">Transmembrane</keyword>
<evidence type="ECO:0000259" key="9">
    <source>
        <dbReference type="PROSITE" id="PS50110"/>
    </source>
</evidence>
<dbReference type="Pfam" id="PF00072">
    <property type="entry name" value="Response_reg"/>
    <property type="match status" value="1"/>
</dbReference>
<dbReference type="PROSITE" id="PS50924">
    <property type="entry name" value="MHYT"/>
    <property type="match status" value="1"/>
</dbReference>
<evidence type="ECO:0000259" key="10">
    <source>
        <dbReference type="PROSITE" id="PS50924"/>
    </source>
</evidence>
<evidence type="ECO:0000256" key="2">
    <source>
        <dbReference type="ARBA" id="ARBA00012438"/>
    </source>
</evidence>
<dbReference type="FunFam" id="3.30.565.10:FF:000006">
    <property type="entry name" value="Sensor histidine kinase WalK"/>
    <property type="match status" value="1"/>
</dbReference>
<feature type="domain" description="MHYT" evidence="10">
    <location>
        <begin position="33"/>
        <end position="220"/>
    </location>
</feature>
<evidence type="ECO:0000256" key="1">
    <source>
        <dbReference type="ARBA" id="ARBA00000085"/>
    </source>
</evidence>
<dbReference type="Proteomes" id="UP000234752">
    <property type="component" value="Chromosome eg_2"/>
</dbReference>
<dbReference type="SUPFAM" id="SSF52172">
    <property type="entry name" value="CheY-like"/>
    <property type="match status" value="1"/>
</dbReference>
<keyword evidence="7" id="KW-1133">Transmembrane helix</keyword>
<reference evidence="11 12" key="1">
    <citation type="submission" date="2017-12" db="EMBL/GenBank/DDBJ databases">
        <title>Genomes of bacteria within cyanobacterial aggregates.</title>
        <authorList>
            <person name="Cai H."/>
        </authorList>
    </citation>
    <scope>NUCLEOTIDE SEQUENCE [LARGE SCALE GENOMIC DNA]</scope>
    <source>
        <strain evidence="11 12">TH16</strain>
    </source>
</reference>
<dbReference type="SMART" id="SM00388">
    <property type="entry name" value="HisKA"/>
    <property type="match status" value="1"/>
</dbReference>
<keyword evidence="4" id="KW-0808">Transferase</keyword>
<dbReference type="PROSITE" id="PS50109">
    <property type="entry name" value="HIS_KIN"/>
    <property type="match status" value="1"/>
</dbReference>
<dbReference type="InterPro" id="IPR005467">
    <property type="entry name" value="His_kinase_dom"/>
</dbReference>
<feature type="transmembrane region" description="Helical" evidence="7">
    <location>
        <begin position="99"/>
        <end position="124"/>
    </location>
</feature>
<dbReference type="PANTHER" id="PTHR43047">
    <property type="entry name" value="TWO-COMPONENT HISTIDINE PROTEIN KINASE"/>
    <property type="match status" value="1"/>
</dbReference>
<dbReference type="InterPro" id="IPR004358">
    <property type="entry name" value="Sig_transdc_His_kin-like_C"/>
</dbReference>
<dbReference type="GO" id="GO:0000155">
    <property type="term" value="F:phosphorelay sensor kinase activity"/>
    <property type="evidence" value="ECO:0007669"/>
    <property type="project" value="InterPro"/>
</dbReference>
<keyword evidence="12" id="KW-1185">Reference proteome</keyword>
<dbReference type="CDD" id="cd00082">
    <property type="entry name" value="HisKA"/>
    <property type="match status" value="1"/>
</dbReference>
<feature type="transmembrane region" description="Helical" evidence="7">
    <location>
        <begin position="68"/>
        <end position="93"/>
    </location>
</feature>
<keyword evidence="7" id="KW-0472">Membrane</keyword>
<evidence type="ECO:0000256" key="3">
    <source>
        <dbReference type="ARBA" id="ARBA00022553"/>
    </source>
</evidence>
<evidence type="ECO:0000256" key="7">
    <source>
        <dbReference type="PROSITE-ProRule" id="PRU00244"/>
    </source>
</evidence>
<feature type="transmembrane region" description="Helical" evidence="7">
    <location>
        <begin position="35"/>
        <end position="56"/>
    </location>
</feature>
<dbReference type="GO" id="GO:0009927">
    <property type="term" value="F:histidine phosphotransfer kinase activity"/>
    <property type="evidence" value="ECO:0007669"/>
    <property type="project" value="TreeGrafter"/>
</dbReference>
<evidence type="ECO:0000313" key="11">
    <source>
        <dbReference type="EMBL" id="AUN32217.1"/>
    </source>
</evidence>
<organism evidence="11 12">
    <name type="scientific">Niveispirillum cyanobacteriorum</name>
    <dbReference type="NCBI Taxonomy" id="1612173"/>
    <lineage>
        <taxon>Bacteria</taxon>
        <taxon>Pseudomonadati</taxon>
        <taxon>Pseudomonadota</taxon>
        <taxon>Alphaproteobacteria</taxon>
        <taxon>Rhodospirillales</taxon>
        <taxon>Azospirillaceae</taxon>
        <taxon>Niveispirillum</taxon>
    </lineage>
</organism>
<comment type="catalytic activity">
    <reaction evidence="1">
        <text>ATP + protein L-histidine = ADP + protein N-phospho-L-histidine.</text>
        <dbReference type="EC" id="2.7.13.3"/>
    </reaction>
</comment>
<dbReference type="InterPro" id="IPR001789">
    <property type="entry name" value="Sig_transdc_resp-reg_receiver"/>
</dbReference>
<dbReference type="EC" id="2.7.13.3" evidence="2"/>
<dbReference type="AlphaFoldDB" id="A0A2K9NGJ6"/>
<dbReference type="GO" id="GO:0005886">
    <property type="term" value="C:plasma membrane"/>
    <property type="evidence" value="ECO:0007669"/>
    <property type="project" value="TreeGrafter"/>
</dbReference>
<keyword evidence="3 6" id="KW-0597">Phosphoprotein</keyword>
<dbReference type="PRINTS" id="PR00344">
    <property type="entry name" value="BCTRLSENSOR"/>
</dbReference>
<evidence type="ECO:0000256" key="6">
    <source>
        <dbReference type="PROSITE-ProRule" id="PRU00169"/>
    </source>
</evidence>
<accession>A0A2K9NGJ6</accession>
<dbReference type="InterPro" id="IPR036097">
    <property type="entry name" value="HisK_dim/P_sf"/>
</dbReference>
<dbReference type="SMART" id="SM00387">
    <property type="entry name" value="HATPase_c"/>
    <property type="match status" value="1"/>
</dbReference>
<dbReference type="InterPro" id="IPR003661">
    <property type="entry name" value="HisK_dim/P_dom"/>
</dbReference>
<dbReference type="Gene3D" id="3.40.50.2300">
    <property type="match status" value="1"/>
</dbReference>
<dbReference type="KEGG" id="ncb:C0V82_17595"/>
<dbReference type="Gene3D" id="3.30.565.10">
    <property type="entry name" value="Histidine kinase-like ATPase, C-terminal domain"/>
    <property type="match status" value="1"/>
</dbReference>
<name>A0A2K9NGJ6_9PROT</name>
<feature type="transmembrane region" description="Helical" evidence="7">
    <location>
        <begin position="199"/>
        <end position="221"/>
    </location>
</feature>
<gene>
    <name evidence="11" type="ORF">C0V82_17595</name>
</gene>
<dbReference type="Gene3D" id="1.10.287.130">
    <property type="match status" value="1"/>
</dbReference>
<feature type="modified residue" description="4-aspartylphosphate" evidence="6">
    <location>
        <position position="625"/>
    </location>
</feature>
<dbReference type="InterPro" id="IPR003594">
    <property type="entry name" value="HATPase_dom"/>
</dbReference>
<dbReference type="SUPFAM" id="SSF55874">
    <property type="entry name" value="ATPase domain of HSP90 chaperone/DNA topoisomerase II/histidine kinase"/>
    <property type="match status" value="1"/>
</dbReference>
<dbReference type="Pfam" id="PF00512">
    <property type="entry name" value="HisKA"/>
    <property type="match status" value="1"/>
</dbReference>
<keyword evidence="5" id="KW-0418">Kinase</keyword>
<evidence type="ECO:0000259" key="8">
    <source>
        <dbReference type="PROSITE" id="PS50109"/>
    </source>
</evidence>